<dbReference type="Gene3D" id="1.10.10.10">
    <property type="entry name" value="Winged helix-like DNA-binding domain superfamily/Winged helix DNA-binding domain"/>
    <property type="match status" value="1"/>
</dbReference>
<dbReference type="PANTHER" id="PTHR33204:SF18">
    <property type="entry name" value="TRANSCRIPTIONAL REGULATORY PROTEIN"/>
    <property type="match status" value="1"/>
</dbReference>
<name>A0A853C011_9ACTN</name>
<keyword evidence="2 5" id="KW-0238">DNA-binding</keyword>
<keyword evidence="3" id="KW-0804">Transcription</keyword>
<gene>
    <name evidence="5" type="ORF">HNR19_001239</name>
</gene>
<accession>A0A853C011</accession>
<evidence type="ECO:0000259" key="4">
    <source>
        <dbReference type="PROSITE" id="PS51118"/>
    </source>
</evidence>
<dbReference type="RefSeq" id="WP_218910166.1">
    <property type="nucleotide sequence ID" value="NZ_JACCFP010000001.1"/>
</dbReference>
<keyword evidence="1" id="KW-0805">Transcription regulation</keyword>
<dbReference type="InterPro" id="IPR036388">
    <property type="entry name" value="WH-like_DNA-bd_sf"/>
</dbReference>
<keyword evidence="6" id="KW-1185">Reference proteome</keyword>
<feature type="domain" description="HTH hxlR-type" evidence="4">
    <location>
        <begin position="10"/>
        <end position="108"/>
    </location>
</feature>
<dbReference type="InterPro" id="IPR036390">
    <property type="entry name" value="WH_DNA-bd_sf"/>
</dbReference>
<evidence type="ECO:0000256" key="1">
    <source>
        <dbReference type="ARBA" id="ARBA00023015"/>
    </source>
</evidence>
<evidence type="ECO:0000256" key="2">
    <source>
        <dbReference type="ARBA" id="ARBA00023125"/>
    </source>
</evidence>
<comment type="caution">
    <text evidence="5">The sequence shown here is derived from an EMBL/GenBank/DDBJ whole genome shotgun (WGS) entry which is preliminary data.</text>
</comment>
<proteinExistence type="predicted"/>
<dbReference type="SUPFAM" id="SSF46785">
    <property type="entry name" value="Winged helix' DNA-binding domain"/>
    <property type="match status" value="1"/>
</dbReference>
<dbReference type="PANTHER" id="PTHR33204">
    <property type="entry name" value="TRANSCRIPTIONAL REGULATOR, MARR FAMILY"/>
    <property type="match status" value="1"/>
</dbReference>
<dbReference type="PROSITE" id="PS51118">
    <property type="entry name" value="HTH_HXLR"/>
    <property type="match status" value="1"/>
</dbReference>
<organism evidence="5 6">
    <name type="scientific">Nocardioides thalensis</name>
    <dbReference type="NCBI Taxonomy" id="1914755"/>
    <lineage>
        <taxon>Bacteria</taxon>
        <taxon>Bacillati</taxon>
        <taxon>Actinomycetota</taxon>
        <taxon>Actinomycetes</taxon>
        <taxon>Propionibacteriales</taxon>
        <taxon>Nocardioidaceae</taxon>
        <taxon>Nocardioides</taxon>
    </lineage>
</organism>
<dbReference type="Pfam" id="PF01638">
    <property type="entry name" value="HxlR"/>
    <property type="match status" value="1"/>
</dbReference>
<reference evidence="5 6" key="1">
    <citation type="submission" date="2020-07" db="EMBL/GenBank/DDBJ databases">
        <title>Sequencing the genomes of 1000 actinobacteria strains.</title>
        <authorList>
            <person name="Klenk H.-P."/>
        </authorList>
    </citation>
    <scope>NUCLEOTIDE SEQUENCE [LARGE SCALE GENOMIC DNA]</scope>
    <source>
        <strain evidence="5 6">DSM 103833</strain>
    </source>
</reference>
<protein>
    <submittedName>
        <fullName evidence="5">DNA-binding HxlR family transcriptional regulator</fullName>
    </submittedName>
</protein>
<evidence type="ECO:0000313" key="5">
    <source>
        <dbReference type="EMBL" id="NYJ00541.1"/>
    </source>
</evidence>
<dbReference type="EMBL" id="JACCFP010000001">
    <property type="protein sequence ID" value="NYJ00541.1"/>
    <property type="molecule type" value="Genomic_DNA"/>
</dbReference>
<sequence length="214" mass="22896">MTSRSYDESCALAHGLDVVGDRWALLVIRELMFGPRRFTDIQARLSGASSSVLTDRLQQLVAAGVADRRRLPAPAASWVYDLTEWGRELRPAMLALAAWGRRSPGRNGSLTTTPAAIAMAILLHFDPARADGLDAEVDLDLDGDRFRASVHDRALEITGPRDSAAAATVRADASSMKALIGPRRPGSARGWAAVGVELEGDRALAVRLLGTLTA</sequence>
<dbReference type="AlphaFoldDB" id="A0A853C011"/>
<dbReference type="GO" id="GO:0003677">
    <property type="term" value="F:DNA binding"/>
    <property type="evidence" value="ECO:0007669"/>
    <property type="project" value="UniProtKB-KW"/>
</dbReference>
<dbReference type="Proteomes" id="UP000530424">
    <property type="component" value="Unassembled WGS sequence"/>
</dbReference>
<evidence type="ECO:0000313" key="6">
    <source>
        <dbReference type="Proteomes" id="UP000530424"/>
    </source>
</evidence>
<dbReference type="InterPro" id="IPR002577">
    <property type="entry name" value="HTH_HxlR"/>
</dbReference>
<evidence type="ECO:0000256" key="3">
    <source>
        <dbReference type="ARBA" id="ARBA00023163"/>
    </source>
</evidence>